<accession>A0ABQ5KK85</accession>
<sequence>MSFSGEKPRIKLSTDLVSSPISVFEDSVGSRVSKSSSPSSKVSLNPQIEVIPIKQDIIMKDVSDQSPKDDYQLTPLPVTSQVISEIPIPEDVNTQEIITKDAQTIPIPDQVVEENVESSEEEKNEELLATTCHSSGVHIPRLFSSSSFLRSPSKTSTSASDDVLEKFDICTRSARVIRGDAPYIHTPKPRSSSNIDQNFLTARGTKSMERYGSTYSVDRKPASARQYTSSERIMSQSVPPDLGIFLKSNPFAHSTSARYPEKYELTPQSGIPMAWNTTLPLSSRHRRIISASPAMPRGCVTERCTRPAKTIDDMRFFSDAIDEEEEHHAHATDTRNPLVKDYDASAFLGPSGKHRHSIDAIMHQERDIRPFSRTVSSDLSADGLYEGLRSDRDSIPRSTVSDSTFYPTLSSVTSVIFGEEKTQRQRRKKRMKEEDGYGARCVCGALLTEEDVIGVQDYERVPTTTPKPSRKKYKPSKKELQYNRRLAKSTDPSHDKNHIFTSSALGARFCRKCRALLMQSETAKKLDSVLSARERREDEGDLRVWGGEKDTATKHDLERRTESVPLKKRGGKGTGIGASGVVSDKWHKLYPKEEFSLLSDPVSSGKVSSNHAFGQMSGRERTLERAKIIRLLRREIDSNWKSPKHQFRDDPEKLYLPLPTAKGKGFK</sequence>
<reference evidence="2" key="1">
    <citation type="submission" date="2022-03" db="EMBL/GenBank/DDBJ databases">
        <title>Draft genome sequence of Aduncisulcus paluster, a free-living microaerophilic Fornicata.</title>
        <authorList>
            <person name="Yuyama I."/>
            <person name="Kume K."/>
            <person name="Tamura T."/>
            <person name="Inagaki Y."/>
            <person name="Hashimoto T."/>
        </authorList>
    </citation>
    <scope>NUCLEOTIDE SEQUENCE</scope>
    <source>
        <strain evidence="2">NY0171</strain>
    </source>
</reference>
<gene>
    <name evidence="2" type="ORF">ADUPG1_006520</name>
</gene>
<keyword evidence="3" id="KW-1185">Reference proteome</keyword>
<evidence type="ECO:0000256" key="1">
    <source>
        <dbReference type="SAM" id="MobiDB-lite"/>
    </source>
</evidence>
<comment type="caution">
    <text evidence="2">The sequence shown here is derived from an EMBL/GenBank/DDBJ whole genome shotgun (WGS) entry which is preliminary data.</text>
</comment>
<name>A0ABQ5KK85_9EUKA</name>
<evidence type="ECO:0000313" key="2">
    <source>
        <dbReference type="EMBL" id="GKT32341.1"/>
    </source>
</evidence>
<protein>
    <submittedName>
        <fullName evidence="2">Uncharacterized protein</fullName>
    </submittedName>
</protein>
<organism evidence="2 3">
    <name type="scientific">Aduncisulcus paluster</name>
    <dbReference type="NCBI Taxonomy" id="2918883"/>
    <lineage>
        <taxon>Eukaryota</taxon>
        <taxon>Metamonada</taxon>
        <taxon>Carpediemonas-like organisms</taxon>
        <taxon>Aduncisulcus</taxon>
    </lineage>
</organism>
<feature type="region of interest" description="Disordered" evidence="1">
    <location>
        <begin position="458"/>
        <end position="495"/>
    </location>
</feature>
<proteinExistence type="predicted"/>
<dbReference type="EMBL" id="BQXS01009973">
    <property type="protein sequence ID" value="GKT32341.1"/>
    <property type="molecule type" value="Genomic_DNA"/>
</dbReference>
<dbReference type="Proteomes" id="UP001057375">
    <property type="component" value="Unassembled WGS sequence"/>
</dbReference>
<evidence type="ECO:0000313" key="3">
    <source>
        <dbReference type="Proteomes" id="UP001057375"/>
    </source>
</evidence>
<feature type="region of interest" description="Disordered" evidence="1">
    <location>
        <begin position="641"/>
        <end position="667"/>
    </location>
</feature>